<reference evidence="7 8" key="1">
    <citation type="submission" date="2023-06" db="EMBL/GenBank/DDBJ databases">
        <title>Cellulomonas sp. MW9 Whole genome sequence.</title>
        <authorList>
            <person name="Park S."/>
        </authorList>
    </citation>
    <scope>NUCLEOTIDE SEQUENCE [LARGE SCALE GENOMIC DNA]</scope>
    <source>
        <strain evidence="7 8">MW9</strain>
    </source>
</reference>
<organism evidence="7 8">
    <name type="scientific">Cellulomonas edaphi</name>
    <dbReference type="NCBI Taxonomy" id="3053468"/>
    <lineage>
        <taxon>Bacteria</taxon>
        <taxon>Bacillati</taxon>
        <taxon>Actinomycetota</taxon>
        <taxon>Actinomycetes</taxon>
        <taxon>Micrococcales</taxon>
        <taxon>Cellulomonadaceae</taxon>
        <taxon>Cellulomonas</taxon>
    </lineage>
</organism>
<dbReference type="Proteomes" id="UP001321453">
    <property type="component" value="Unassembled WGS sequence"/>
</dbReference>
<dbReference type="SUPFAM" id="SSF53383">
    <property type="entry name" value="PLP-dependent transferases"/>
    <property type="match status" value="1"/>
</dbReference>
<dbReference type="SMART" id="SM00345">
    <property type="entry name" value="HTH_GNTR"/>
    <property type="match status" value="1"/>
</dbReference>
<sequence>MTLHELPTDRRIGGARLRTVLGAWHRPGSSYVALADALRAAVLSGAIPLSTRLPSERELAESVNVSRTTTTAAYGLLRDEGYLVSRRGSGTVTTLPDGPGRRPALPTAGSDHDLVDLSIAAPSAPSCLHAAYLAALDCLPRHLESSGYAPLGLATLREAIADWYVRRGTPTTPDQILVTTGAQHAIHLLVSAQAGPGDRVVVEHPTYPHAIEAVRAVGARPVPVPAGIGGLDLDLLESTLRQTAPRLVYLIPDHRNPTGTSLSSDERERVRSMARRYRTMIVGDEVLTELTMDGPAPESFAGDGSSSGHVVSIGSASKSFWGGLRVGWVRAHPDVVARLAATRGHIDIATATLEQLVTTQLLLDEDGTLQRRRAELRERRDHLVGLLRDRLPTWETPVPRGGLALWVDLGVPASSALAALAPRFGVRVAPGPAFAVDGSFERNLRIPFSEAPDTLARAVDGLAQAWDALGVSAPGQAPASRMVV</sequence>
<dbReference type="Pfam" id="PF00392">
    <property type="entry name" value="GntR"/>
    <property type="match status" value="1"/>
</dbReference>
<evidence type="ECO:0000313" key="8">
    <source>
        <dbReference type="Proteomes" id="UP001321453"/>
    </source>
</evidence>
<name>A0ABT7S737_9CELL</name>
<dbReference type="CDD" id="cd00609">
    <property type="entry name" value="AAT_like"/>
    <property type="match status" value="1"/>
</dbReference>
<keyword evidence="2" id="KW-0663">Pyridoxal phosphate</keyword>
<dbReference type="GO" id="GO:0008483">
    <property type="term" value="F:transaminase activity"/>
    <property type="evidence" value="ECO:0007669"/>
    <property type="project" value="UniProtKB-KW"/>
</dbReference>
<dbReference type="Gene3D" id="3.40.640.10">
    <property type="entry name" value="Type I PLP-dependent aspartate aminotransferase-like (Major domain)"/>
    <property type="match status" value="1"/>
</dbReference>
<dbReference type="InterPro" id="IPR004839">
    <property type="entry name" value="Aminotransferase_I/II_large"/>
</dbReference>
<proteinExistence type="inferred from homology"/>
<dbReference type="CDD" id="cd07377">
    <property type="entry name" value="WHTH_GntR"/>
    <property type="match status" value="1"/>
</dbReference>
<feature type="domain" description="HTH gntR-type" evidence="6">
    <location>
        <begin position="28"/>
        <end position="96"/>
    </location>
</feature>
<keyword evidence="3" id="KW-0805">Transcription regulation</keyword>
<protein>
    <submittedName>
        <fullName evidence="7">PLP-dependent aminotransferase family protein</fullName>
    </submittedName>
</protein>
<dbReference type="PROSITE" id="PS50949">
    <property type="entry name" value="HTH_GNTR"/>
    <property type="match status" value="1"/>
</dbReference>
<evidence type="ECO:0000259" key="6">
    <source>
        <dbReference type="PROSITE" id="PS50949"/>
    </source>
</evidence>
<dbReference type="InterPro" id="IPR015424">
    <property type="entry name" value="PyrdxlP-dep_Trfase"/>
</dbReference>
<comment type="caution">
    <text evidence="7">The sequence shown here is derived from an EMBL/GenBank/DDBJ whole genome shotgun (WGS) entry which is preliminary data.</text>
</comment>
<dbReference type="InterPro" id="IPR036388">
    <property type="entry name" value="WH-like_DNA-bd_sf"/>
</dbReference>
<dbReference type="InterPro" id="IPR051446">
    <property type="entry name" value="HTH_trans_reg/aminotransferase"/>
</dbReference>
<keyword evidence="4" id="KW-0238">DNA-binding</keyword>
<keyword evidence="5" id="KW-0804">Transcription</keyword>
<keyword evidence="7" id="KW-0808">Transferase</keyword>
<gene>
    <name evidence="7" type="ORF">QRT05_08820</name>
</gene>
<accession>A0ABT7S737</accession>
<evidence type="ECO:0000256" key="3">
    <source>
        <dbReference type="ARBA" id="ARBA00023015"/>
    </source>
</evidence>
<evidence type="ECO:0000256" key="2">
    <source>
        <dbReference type="ARBA" id="ARBA00022898"/>
    </source>
</evidence>
<dbReference type="EMBL" id="JAUCGR010000002">
    <property type="protein sequence ID" value="MDM7831434.1"/>
    <property type="molecule type" value="Genomic_DNA"/>
</dbReference>
<dbReference type="RefSeq" id="WP_289446752.1">
    <property type="nucleotide sequence ID" value="NZ_JAUCGR010000002.1"/>
</dbReference>
<dbReference type="InterPro" id="IPR000524">
    <property type="entry name" value="Tscrpt_reg_HTH_GntR"/>
</dbReference>
<comment type="similarity">
    <text evidence="1">In the C-terminal section; belongs to the class-I pyridoxal-phosphate-dependent aminotransferase family.</text>
</comment>
<evidence type="ECO:0000256" key="1">
    <source>
        <dbReference type="ARBA" id="ARBA00005384"/>
    </source>
</evidence>
<evidence type="ECO:0000256" key="4">
    <source>
        <dbReference type="ARBA" id="ARBA00023125"/>
    </source>
</evidence>
<dbReference type="PANTHER" id="PTHR46577">
    <property type="entry name" value="HTH-TYPE TRANSCRIPTIONAL REGULATORY PROTEIN GABR"/>
    <property type="match status" value="1"/>
</dbReference>
<dbReference type="Gene3D" id="1.10.10.10">
    <property type="entry name" value="Winged helix-like DNA-binding domain superfamily/Winged helix DNA-binding domain"/>
    <property type="match status" value="1"/>
</dbReference>
<dbReference type="Pfam" id="PF00155">
    <property type="entry name" value="Aminotran_1_2"/>
    <property type="match status" value="1"/>
</dbReference>
<evidence type="ECO:0000313" key="7">
    <source>
        <dbReference type="EMBL" id="MDM7831434.1"/>
    </source>
</evidence>
<keyword evidence="8" id="KW-1185">Reference proteome</keyword>
<dbReference type="PANTHER" id="PTHR46577:SF1">
    <property type="entry name" value="HTH-TYPE TRANSCRIPTIONAL REGULATORY PROTEIN GABR"/>
    <property type="match status" value="1"/>
</dbReference>
<keyword evidence="7" id="KW-0032">Aminotransferase</keyword>
<evidence type="ECO:0000256" key="5">
    <source>
        <dbReference type="ARBA" id="ARBA00023163"/>
    </source>
</evidence>
<dbReference type="InterPro" id="IPR015421">
    <property type="entry name" value="PyrdxlP-dep_Trfase_major"/>
</dbReference>
<dbReference type="InterPro" id="IPR036390">
    <property type="entry name" value="WH_DNA-bd_sf"/>
</dbReference>
<dbReference type="SUPFAM" id="SSF46785">
    <property type="entry name" value="Winged helix' DNA-binding domain"/>
    <property type="match status" value="1"/>
</dbReference>
<dbReference type="PRINTS" id="PR00035">
    <property type="entry name" value="HTHGNTR"/>
</dbReference>